<evidence type="ECO:0000313" key="2">
    <source>
        <dbReference type="Proteomes" id="UP000676478"/>
    </source>
</evidence>
<gene>
    <name evidence="1" type="ORF">JK167_13030</name>
</gene>
<dbReference type="EMBL" id="JAERKF010000023">
    <property type="protein sequence ID" value="MBS1011731.1"/>
    <property type="molecule type" value="Genomic_DNA"/>
</dbReference>
<sequence>PDNLKLLPFDWIRYQRFVNQPIDDRQLTDFVQTVLLPSYTAALTD</sequence>
<organism evidence="1 2">
    <name type="scientific">Levilactobacillus brevis</name>
    <name type="common">Lactobacillus brevis</name>
    <dbReference type="NCBI Taxonomy" id="1580"/>
    <lineage>
        <taxon>Bacteria</taxon>
        <taxon>Bacillati</taxon>
        <taxon>Bacillota</taxon>
        <taxon>Bacilli</taxon>
        <taxon>Lactobacillales</taxon>
        <taxon>Lactobacillaceae</taxon>
        <taxon>Levilactobacillus</taxon>
    </lineage>
</organism>
<proteinExistence type="predicted"/>
<reference evidence="1" key="2">
    <citation type="submission" date="2022-09" db="EMBL/GenBank/DDBJ databases">
        <title>Genome-inferred correspondence between phylogeny and metabolic traits in the wild Drosophila gut microbiome.</title>
        <authorList>
            <person name="Bueno E."/>
            <person name="Blow F."/>
            <person name="Douglas A.E."/>
        </authorList>
    </citation>
    <scope>NUCLEOTIDE SEQUENCE</scope>
    <source>
        <strain evidence="1">Dm-2019-70</strain>
    </source>
</reference>
<reference evidence="1" key="1">
    <citation type="submission" date="2020-12" db="EMBL/GenBank/DDBJ databases">
        <authorList>
            <person name="Mcmullen J.G."/>
        </authorList>
    </citation>
    <scope>NUCLEOTIDE SEQUENCE</scope>
    <source>
        <strain evidence="1">Dm-2019-70</strain>
    </source>
</reference>
<dbReference type="Proteomes" id="UP000676478">
    <property type="component" value="Unassembled WGS sequence"/>
</dbReference>
<comment type="caution">
    <text evidence="1">The sequence shown here is derived from an EMBL/GenBank/DDBJ whole genome shotgun (WGS) entry which is preliminary data.</text>
</comment>
<dbReference type="AlphaFoldDB" id="A0AA41ERU7"/>
<feature type="non-terminal residue" evidence="1">
    <location>
        <position position="1"/>
    </location>
</feature>
<evidence type="ECO:0000313" key="1">
    <source>
        <dbReference type="EMBL" id="MBS1011731.1"/>
    </source>
</evidence>
<accession>A0AA41ERU7</accession>
<protein>
    <submittedName>
        <fullName evidence="1">TetR/AcrR family transcriptional regulator</fullName>
    </submittedName>
</protein>
<name>A0AA41ERU7_LEVBR</name>